<name>A0A3Q0JQQ7_DIACI</name>
<reference evidence="3" key="1">
    <citation type="submission" date="2025-08" db="UniProtKB">
        <authorList>
            <consortium name="RefSeq"/>
        </authorList>
    </citation>
    <scope>IDENTIFICATION</scope>
</reference>
<dbReference type="GeneID" id="113473898"/>
<feature type="region of interest" description="Disordered" evidence="1">
    <location>
        <begin position="76"/>
        <end position="110"/>
    </location>
</feature>
<evidence type="ECO:0000313" key="2">
    <source>
        <dbReference type="Proteomes" id="UP000079169"/>
    </source>
</evidence>
<feature type="compositionally biased region" description="Acidic residues" evidence="1">
    <location>
        <begin position="85"/>
        <end position="99"/>
    </location>
</feature>
<evidence type="ECO:0000313" key="3">
    <source>
        <dbReference type="RefSeq" id="XP_026689175.1"/>
    </source>
</evidence>
<dbReference type="AlphaFoldDB" id="A0A3Q0JQQ7"/>
<evidence type="ECO:0000256" key="1">
    <source>
        <dbReference type="SAM" id="MobiDB-lite"/>
    </source>
</evidence>
<dbReference type="Proteomes" id="UP000079169">
    <property type="component" value="Unplaced"/>
</dbReference>
<keyword evidence="2" id="KW-1185">Reference proteome</keyword>
<accession>A0A3Q0JQQ7</accession>
<sequence>MEGNKITNGSYYVVQQFRNYLINPLSSLSGTSNEEALGSNLLDDTISDTNPAPPSYTLVPDNSVIIQNEVQTSTSLLDNLTQSIPEEEGEQNAEEEEDKTTESETAPLNPSGSQLFAHFNSNVSVNSQDDYLSRIKFRFTLCRVVNIQFAFAWYARKSLAHISNQLETHLKLN</sequence>
<dbReference type="KEGG" id="dci:113473898"/>
<dbReference type="RefSeq" id="XP_026689175.1">
    <property type="nucleotide sequence ID" value="XM_026833374.1"/>
</dbReference>
<protein>
    <submittedName>
        <fullName evidence="3">Uncharacterized protein LOC113473898</fullName>
    </submittedName>
</protein>
<gene>
    <name evidence="3" type="primary">LOC113473898</name>
</gene>
<proteinExistence type="predicted"/>
<organism evidence="2 3">
    <name type="scientific">Diaphorina citri</name>
    <name type="common">Asian citrus psyllid</name>
    <dbReference type="NCBI Taxonomy" id="121845"/>
    <lineage>
        <taxon>Eukaryota</taxon>
        <taxon>Metazoa</taxon>
        <taxon>Ecdysozoa</taxon>
        <taxon>Arthropoda</taxon>
        <taxon>Hexapoda</taxon>
        <taxon>Insecta</taxon>
        <taxon>Pterygota</taxon>
        <taxon>Neoptera</taxon>
        <taxon>Paraneoptera</taxon>
        <taxon>Hemiptera</taxon>
        <taxon>Sternorrhyncha</taxon>
        <taxon>Psylloidea</taxon>
        <taxon>Psyllidae</taxon>
        <taxon>Diaphorininae</taxon>
        <taxon>Diaphorina</taxon>
    </lineage>
</organism>
<dbReference type="PaxDb" id="121845-A0A3Q0JQQ7"/>